<evidence type="ECO:0000313" key="11">
    <source>
        <dbReference type="EMBL" id="MBA8880126.1"/>
    </source>
</evidence>
<dbReference type="PROSITE" id="PS50893">
    <property type="entry name" value="ABC_TRANSPORTER_2"/>
    <property type="match status" value="1"/>
</dbReference>
<protein>
    <submittedName>
        <fullName evidence="11">Peptide/nickel transport system ATP-binding protein</fullName>
    </submittedName>
</protein>
<proteinExistence type="inferred from homology"/>
<dbReference type="PANTHER" id="PTHR43297">
    <property type="entry name" value="OLIGOPEPTIDE TRANSPORT ATP-BINDING PROTEIN APPD"/>
    <property type="match status" value="1"/>
</dbReference>
<dbReference type="EMBL" id="JACGXN010000006">
    <property type="protein sequence ID" value="MBA8880126.1"/>
    <property type="molecule type" value="Genomic_DNA"/>
</dbReference>
<organism evidence="11 12">
    <name type="scientific">Phyllobacterium myrsinacearum</name>
    <dbReference type="NCBI Taxonomy" id="28101"/>
    <lineage>
        <taxon>Bacteria</taxon>
        <taxon>Pseudomonadati</taxon>
        <taxon>Pseudomonadota</taxon>
        <taxon>Alphaproteobacteria</taxon>
        <taxon>Hyphomicrobiales</taxon>
        <taxon>Phyllobacteriaceae</taxon>
        <taxon>Phyllobacterium</taxon>
    </lineage>
</organism>
<dbReference type="InterPro" id="IPR003593">
    <property type="entry name" value="AAA+_ATPase"/>
</dbReference>
<comment type="caution">
    <text evidence="11">The sequence shown here is derived from an EMBL/GenBank/DDBJ whole genome shotgun (WGS) entry which is preliminary data.</text>
</comment>
<keyword evidence="4" id="KW-1003">Cell membrane</keyword>
<dbReference type="InterPro" id="IPR017871">
    <property type="entry name" value="ABC_transporter-like_CS"/>
</dbReference>
<comment type="subcellular location">
    <subcellularLocation>
        <location evidence="1">Cell inner membrane</location>
        <topology evidence="1">Peripheral membrane protein</topology>
    </subcellularLocation>
</comment>
<dbReference type="GO" id="GO:0005886">
    <property type="term" value="C:plasma membrane"/>
    <property type="evidence" value="ECO:0007669"/>
    <property type="project" value="UniProtKB-SubCell"/>
</dbReference>
<dbReference type="InterPro" id="IPR003439">
    <property type="entry name" value="ABC_transporter-like_ATP-bd"/>
</dbReference>
<evidence type="ECO:0000256" key="8">
    <source>
        <dbReference type="ARBA" id="ARBA00022967"/>
    </source>
</evidence>
<keyword evidence="7 11" id="KW-0067">ATP-binding</keyword>
<accession>A0A839ERX9</accession>
<dbReference type="GO" id="GO:0005524">
    <property type="term" value="F:ATP binding"/>
    <property type="evidence" value="ECO:0007669"/>
    <property type="project" value="UniProtKB-KW"/>
</dbReference>
<evidence type="ECO:0000256" key="4">
    <source>
        <dbReference type="ARBA" id="ARBA00022475"/>
    </source>
</evidence>
<dbReference type="Proteomes" id="UP000549052">
    <property type="component" value="Unassembled WGS sequence"/>
</dbReference>
<evidence type="ECO:0000313" key="12">
    <source>
        <dbReference type="Proteomes" id="UP000549052"/>
    </source>
</evidence>
<dbReference type="PROSITE" id="PS00211">
    <property type="entry name" value="ABC_TRANSPORTER_1"/>
    <property type="match status" value="1"/>
</dbReference>
<dbReference type="AlphaFoldDB" id="A0A839ERX9"/>
<evidence type="ECO:0000256" key="1">
    <source>
        <dbReference type="ARBA" id="ARBA00004417"/>
    </source>
</evidence>
<dbReference type="CDD" id="cd03257">
    <property type="entry name" value="ABC_NikE_OppD_transporters"/>
    <property type="match status" value="1"/>
</dbReference>
<keyword evidence="8" id="KW-1278">Translocase</keyword>
<comment type="similarity">
    <text evidence="2">Belongs to the ABC transporter superfamily.</text>
</comment>
<dbReference type="GO" id="GO:0055085">
    <property type="term" value="P:transmembrane transport"/>
    <property type="evidence" value="ECO:0007669"/>
    <property type="project" value="UniProtKB-ARBA"/>
</dbReference>
<keyword evidence="9" id="KW-0472">Membrane</keyword>
<keyword evidence="12" id="KW-1185">Reference proteome</keyword>
<dbReference type="InterPro" id="IPR050388">
    <property type="entry name" value="ABC_Ni/Peptide_Import"/>
</dbReference>
<dbReference type="Pfam" id="PF00005">
    <property type="entry name" value="ABC_tran"/>
    <property type="match status" value="1"/>
</dbReference>
<dbReference type="RefSeq" id="WP_182550780.1">
    <property type="nucleotide sequence ID" value="NZ_JACGXN010000006.1"/>
</dbReference>
<dbReference type="Gene3D" id="3.40.50.300">
    <property type="entry name" value="P-loop containing nucleotide triphosphate hydrolases"/>
    <property type="match status" value="1"/>
</dbReference>
<dbReference type="FunFam" id="3.40.50.300:FF:000016">
    <property type="entry name" value="Oligopeptide ABC transporter ATP-binding component"/>
    <property type="match status" value="1"/>
</dbReference>
<dbReference type="PANTHER" id="PTHR43297:SF14">
    <property type="entry name" value="ATPASE AAA-TYPE CORE DOMAIN-CONTAINING PROTEIN"/>
    <property type="match status" value="1"/>
</dbReference>
<reference evidence="11 12" key="1">
    <citation type="submission" date="2020-07" db="EMBL/GenBank/DDBJ databases">
        <title>Genomic Encyclopedia of Type Strains, Phase IV (KMG-V): Genome sequencing to study the core and pangenomes of soil and plant-associated prokaryotes.</title>
        <authorList>
            <person name="Whitman W."/>
        </authorList>
    </citation>
    <scope>NUCLEOTIDE SEQUENCE [LARGE SCALE GENOMIC DNA]</scope>
    <source>
        <strain evidence="11 12">AN3</strain>
    </source>
</reference>
<dbReference type="SMART" id="SM00382">
    <property type="entry name" value="AAA"/>
    <property type="match status" value="1"/>
</dbReference>
<keyword evidence="6" id="KW-0547">Nucleotide-binding</keyword>
<evidence type="ECO:0000256" key="2">
    <source>
        <dbReference type="ARBA" id="ARBA00005417"/>
    </source>
</evidence>
<dbReference type="GO" id="GO:0016887">
    <property type="term" value="F:ATP hydrolysis activity"/>
    <property type="evidence" value="ECO:0007669"/>
    <property type="project" value="InterPro"/>
</dbReference>
<dbReference type="SUPFAM" id="SSF52540">
    <property type="entry name" value="P-loop containing nucleoside triphosphate hydrolases"/>
    <property type="match status" value="1"/>
</dbReference>
<keyword evidence="5" id="KW-0997">Cell inner membrane</keyword>
<evidence type="ECO:0000259" key="10">
    <source>
        <dbReference type="PROSITE" id="PS50893"/>
    </source>
</evidence>
<evidence type="ECO:0000256" key="6">
    <source>
        <dbReference type="ARBA" id="ARBA00022741"/>
    </source>
</evidence>
<gene>
    <name evidence="11" type="ORF">FHW16_003845</name>
</gene>
<dbReference type="InterPro" id="IPR027417">
    <property type="entry name" value="P-loop_NTPase"/>
</dbReference>
<evidence type="ECO:0000256" key="3">
    <source>
        <dbReference type="ARBA" id="ARBA00022448"/>
    </source>
</evidence>
<feature type="domain" description="ABC transporter" evidence="10">
    <location>
        <begin position="6"/>
        <end position="254"/>
    </location>
</feature>
<name>A0A839ERX9_9HYPH</name>
<evidence type="ECO:0000256" key="9">
    <source>
        <dbReference type="ARBA" id="ARBA00023136"/>
    </source>
</evidence>
<keyword evidence="3" id="KW-0813">Transport</keyword>
<evidence type="ECO:0000256" key="7">
    <source>
        <dbReference type="ARBA" id="ARBA00022840"/>
    </source>
</evidence>
<evidence type="ECO:0000256" key="5">
    <source>
        <dbReference type="ARBA" id="ARBA00022519"/>
    </source>
</evidence>
<sequence length="271" mass="30048">MTGPLLQVRNLSVDYLLDKGVFNAVKNVSFNIGRGELFGLAGESGCGKSTIAYAITRLAKPPAWVAGGEILLDGHDLLGMTERALQTVRWKRIGMVFQSAMNSLNPLMRVEAQFHDVLSRHTGCTREKSRARAKEMFRLVGIPTDRLSNYPHQFSGGMRQRIVIAICLALSPELIIMDEPTTALDVVVQREILEQVVDLQKSHGFSVLFITHDLHLMAQICHRIGVMLKGELVEVGDVRQVSRAPVHDYTKRLWGAIPNLPTLGSMQGRLA</sequence>